<evidence type="ECO:0000256" key="6">
    <source>
        <dbReference type="ARBA" id="ARBA00034687"/>
    </source>
</evidence>
<evidence type="ECO:0000313" key="8">
    <source>
        <dbReference type="RefSeq" id="XP_003744430.1"/>
    </source>
</evidence>
<evidence type="ECO:0000256" key="5">
    <source>
        <dbReference type="ARBA" id="ARBA00023212"/>
    </source>
</evidence>
<dbReference type="RefSeq" id="XP_003744430.1">
    <property type="nucleotide sequence ID" value="XM_003744382.1"/>
</dbReference>
<dbReference type="InterPro" id="IPR011004">
    <property type="entry name" value="Trimer_LpxA-like_sf"/>
</dbReference>
<dbReference type="Proteomes" id="UP000694867">
    <property type="component" value="Unplaced"/>
</dbReference>
<protein>
    <recommendedName>
        <fullName evidence="3">Dynactin subunit 6</fullName>
    </recommendedName>
</protein>
<comment type="similarity">
    <text evidence="2">Belongs to the dynactin subunits 5/6 family. Dynactin subunit 6 subfamily.</text>
</comment>
<dbReference type="GO" id="GO:0005869">
    <property type="term" value="C:dynactin complex"/>
    <property type="evidence" value="ECO:0007669"/>
    <property type="project" value="InterPro"/>
</dbReference>
<evidence type="ECO:0000313" key="7">
    <source>
        <dbReference type="Proteomes" id="UP000694867"/>
    </source>
</evidence>
<dbReference type="InterPro" id="IPR027777">
    <property type="entry name" value="DCTN6"/>
</dbReference>
<dbReference type="PANTHER" id="PTHR13072:SF0">
    <property type="entry name" value="DYNACTIN SUBUNIT 6"/>
    <property type="match status" value="1"/>
</dbReference>
<gene>
    <name evidence="8" type="primary">LOC100900209</name>
</gene>
<dbReference type="PANTHER" id="PTHR13072">
    <property type="entry name" value="DYNACTIN 6"/>
    <property type="match status" value="1"/>
</dbReference>
<dbReference type="Gene3D" id="2.160.10.10">
    <property type="entry name" value="Hexapeptide repeat proteins"/>
    <property type="match status" value="1"/>
</dbReference>
<dbReference type="GO" id="GO:0007052">
    <property type="term" value="P:mitotic spindle organization"/>
    <property type="evidence" value="ECO:0007669"/>
    <property type="project" value="TreeGrafter"/>
</dbReference>
<dbReference type="SUPFAM" id="SSF51161">
    <property type="entry name" value="Trimeric LpxA-like enzymes"/>
    <property type="match status" value="1"/>
</dbReference>
<comment type="subcellular location">
    <subcellularLocation>
        <location evidence="1">Cytoplasm</location>
        <location evidence="1">Cytoskeleton</location>
    </subcellularLocation>
</comment>
<dbReference type="GO" id="GO:0070840">
    <property type="term" value="F:dynein complex binding"/>
    <property type="evidence" value="ECO:0007669"/>
    <property type="project" value="TreeGrafter"/>
</dbReference>
<keyword evidence="7" id="KW-1185">Reference proteome</keyword>
<evidence type="ECO:0000256" key="3">
    <source>
        <dbReference type="ARBA" id="ARBA00016573"/>
    </source>
</evidence>
<sequence>MGDSKQETNPKVLVAQGSTVVRDCVIQGEVTIGTRTVIHPTAQILAEKGPIIIGEGNIVEEKAKIINRREEPLVIGNHNTFEVGCVVEANAIGHHNTFECLSRVGPLVSVGSGCTVGARCNVSTEEVLPDNIVVYGANCDRKISVDNFRTSNPQIDFLSKVMVNYHYVIKPNRTKEGNAIGAE</sequence>
<dbReference type="AlphaFoldDB" id="A0AAJ6VYW2"/>
<reference evidence="8" key="1">
    <citation type="submission" date="2025-08" db="UniProtKB">
        <authorList>
            <consortium name="RefSeq"/>
        </authorList>
    </citation>
    <scope>IDENTIFICATION</scope>
</reference>
<proteinExistence type="inferred from homology"/>
<keyword evidence="4" id="KW-0963">Cytoplasm</keyword>
<keyword evidence="5" id="KW-0206">Cytoskeleton</keyword>
<evidence type="ECO:0000256" key="4">
    <source>
        <dbReference type="ARBA" id="ARBA00022490"/>
    </source>
</evidence>
<dbReference type="GeneID" id="100900209"/>
<dbReference type="KEGG" id="goe:100900209"/>
<accession>A0AAJ6VYW2</accession>
<comment type="function">
    <text evidence="6">Part of the dynactin complex that activates the molecular motor dynein for ultra-processive transport along microtubules.</text>
</comment>
<dbReference type="CDD" id="cd04646">
    <property type="entry name" value="LbH_Dynactin_6"/>
    <property type="match status" value="1"/>
</dbReference>
<evidence type="ECO:0000256" key="1">
    <source>
        <dbReference type="ARBA" id="ARBA00004245"/>
    </source>
</evidence>
<dbReference type="CTD" id="35195"/>
<evidence type="ECO:0000256" key="2">
    <source>
        <dbReference type="ARBA" id="ARBA00007719"/>
    </source>
</evidence>
<name>A0AAJ6VYW2_9ACAR</name>
<organism evidence="7 8">
    <name type="scientific">Galendromus occidentalis</name>
    <name type="common">western predatory mite</name>
    <dbReference type="NCBI Taxonomy" id="34638"/>
    <lineage>
        <taxon>Eukaryota</taxon>
        <taxon>Metazoa</taxon>
        <taxon>Ecdysozoa</taxon>
        <taxon>Arthropoda</taxon>
        <taxon>Chelicerata</taxon>
        <taxon>Arachnida</taxon>
        <taxon>Acari</taxon>
        <taxon>Parasitiformes</taxon>
        <taxon>Mesostigmata</taxon>
        <taxon>Gamasina</taxon>
        <taxon>Phytoseioidea</taxon>
        <taxon>Phytoseiidae</taxon>
        <taxon>Typhlodrominae</taxon>
        <taxon>Galendromus</taxon>
    </lineage>
</organism>